<evidence type="ECO:0000313" key="2">
    <source>
        <dbReference type="EMBL" id="MCM2567768.1"/>
    </source>
</evidence>
<name>A0ABT0WWZ0_9BURK</name>
<dbReference type="Proteomes" id="UP001202243">
    <property type="component" value="Unassembled WGS sequence"/>
</dbReference>
<accession>A0ABT0WWZ0</accession>
<dbReference type="RefSeq" id="WP_099664948.1">
    <property type="nucleotide sequence ID" value="NZ_JAMQGR010000007.1"/>
</dbReference>
<evidence type="ECO:0000313" key="3">
    <source>
        <dbReference type="Proteomes" id="UP001202243"/>
    </source>
</evidence>
<comment type="caution">
    <text evidence="2">The sequence shown here is derived from an EMBL/GenBank/DDBJ whole genome shotgun (WGS) entry which is preliminary data.</text>
</comment>
<dbReference type="EMBL" id="JAMQGR010000007">
    <property type="protein sequence ID" value="MCM2567768.1"/>
    <property type="molecule type" value="Genomic_DNA"/>
</dbReference>
<organism evidence="2 3">
    <name type="scientific">Janthinobacterium kumbetense</name>
    <dbReference type="NCBI Taxonomy" id="2950280"/>
    <lineage>
        <taxon>Bacteria</taxon>
        <taxon>Pseudomonadati</taxon>
        <taxon>Pseudomonadota</taxon>
        <taxon>Betaproteobacteria</taxon>
        <taxon>Burkholderiales</taxon>
        <taxon>Oxalobacteraceae</taxon>
        <taxon>Janthinobacterium</taxon>
    </lineage>
</organism>
<feature type="domain" description="DUF4123" evidence="1">
    <location>
        <begin position="22"/>
        <end position="141"/>
    </location>
</feature>
<reference evidence="2 3" key="1">
    <citation type="submission" date="2022-06" db="EMBL/GenBank/DDBJ databases">
        <title>Janthinobacterium kumbetensis sp. nov., isolated from spring water in Turkey.</title>
        <authorList>
            <person name="Inan Bektas K."/>
            <person name="Belduz A.A."/>
            <person name="Canakci S."/>
            <person name="Nalcaoglu A."/>
            <person name="Ceylan E."/>
            <person name="Kati H."/>
        </authorList>
    </citation>
    <scope>NUCLEOTIDE SEQUENCE [LARGE SCALE GENOMIC DNA]</scope>
    <source>
        <strain evidence="2 3">GK</strain>
    </source>
</reference>
<keyword evidence="3" id="KW-1185">Reference proteome</keyword>
<proteinExistence type="predicted"/>
<sequence length="169" mass="19441">MTMLDVRIRWEQRRDAMPELHLYALVDGAQYQTQRNKRLLAGTGLFPLFRGTPDAALRHAGPWLVDVASVAESFVEELTALERDTPSLSWLISPQDLDGLAQLLQLRLEVRLPDGRSALLRFWDPRVLANLAQTLDAGQREEFFSHIYEWHLLHNGQRVWVGRQHADAH</sequence>
<gene>
    <name evidence="2" type="ORF">NCG91_19350</name>
</gene>
<dbReference type="InterPro" id="IPR025391">
    <property type="entry name" value="DUF4123"/>
</dbReference>
<evidence type="ECO:0000259" key="1">
    <source>
        <dbReference type="Pfam" id="PF13503"/>
    </source>
</evidence>
<protein>
    <submittedName>
        <fullName evidence="2">DUF4123 domain-containing protein</fullName>
    </submittedName>
</protein>
<dbReference type="Pfam" id="PF13503">
    <property type="entry name" value="DUF4123"/>
    <property type="match status" value="1"/>
</dbReference>